<evidence type="ECO:0000313" key="8">
    <source>
        <dbReference type="EMBL" id="KAE9527704.1"/>
    </source>
</evidence>
<evidence type="ECO:0000256" key="4">
    <source>
        <dbReference type="ARBA" id="ARBA00022989"/>
    </source>
</evidence>
<dbReference type="InterPro" id="IPR026193">
    <property type="entry name" value="NDUFV3"/>
</dbReference>
<evidence type="ECO:0000256" key="6">
    <source>
        <dbReference type="SAM" id="MobiDB-lite"/>
    </source>
</evidence>
<evidence type="ECO:0000256" key="1">
    <source>
        <dbReference type="ARBA" id="ARBA00004167"/>
    </source>
</evidence>
<keyword evidence="5 7" id="KW-0472">Membrane</keyword>
<reference evidence="8 9" key="1">
    <citation type="submission" date="2019-08" db="EMBL/GenBank/DDBJ databases">
        <title>The genome of the soybean aphid Biotype 1, its phylome, world population structure and adaptation to the North American continent.</title>
        <authorList>
            <person name="Giordano R."/>
            <person name="Donthu R.K."/>
            <person name="Hernandez A.G."/>
            <person name="Wright C.L."/>
            <person name="Zimin A.V."/>
        </authorList>
    </citation>
    <scope>NUCLEOTIDE SEQUENCE [LARGE SCALE GENOMIC DNA]</scope>
    <source>
        <tissue evidence="8">Whole aphids</tissue>
    </source>
</reference>
<evidence type="ECO:0000256" key="2">
    <source>
        <dbReference type="ARBA" id="ARBA00007304"/>
    </source>
</evidence>
<evidence type="ECO:0000256" key="5">
    <source>
        <dbReference type="ARBA" id="ARBA00023136"/>
    </source>
</evidence>
<organism evidence="8 9">
    <name type="scientific">Aphis glycines</name>
    <name type="common">Soybean aphid</name>
    <dbReference type="NCBI Taxonomy" id="307491"/>
    <lineage>
        <taxon>Eukaryota</taxon>
        <taxon>Metazoa</taxon>
        <taxon>Ecdysozoa</taxon>
        <taxon>Arthropoda</taxon>
        <taxon>Hexapoda</taxon>
        <taxon>Insecta</taxon>
        <taxon>Pterygota</taxon>
        <taxon>Neoptera</taxon>
        <taxon>Paraneoptera</taxon>
        <taxon>Hemiptera</taxon>
        <taxon>Sternorrhyncha</taxon>
        <taxon>Aphidomorpha</taxon>
        <taxon>Aphidoidea</taxon>
        <taxon>Aphididae</taxon>
        <taxon>Aphidini</taxon>
        <taxon>Aphis</taxon>
        <taxon>Aphis</taxon>
    </lineage>
</organism>
<feature type="transmembrane region" description="Helical" evidence="7">
    <location>
        <begin position="101"/>
        <end position="123"/>
    </location>
</feature>
<comment type="caution">
    <text evidence="8">The sequence shown here is derived from an EMBL/GenBank/DDBJ whole genome shotgun (WGS) entry which is preliminary data.</text>
</comment>
<keyword evidence="4 7" id="KW-1133">Transmembrane helix</keyword>
<keyword evidence="3 7" id="KW-0812">Transmembrane</keyword>
<sequence>MRINNVLTKSCLVNSQFRRYVATTEKPKDITSNVKGLSSKVIIANPPPERVRKAAENGPYKNPQYFSYHKNSYFDAEIEMHKYRLPQPSSLKFIMVFYRILLRYVPMITFPIAFVAGIIGYNIEHAISNVETPSKPSILEEKLKRKDDQKILYNEPPVLERNLSPPLKRDH</sequence>
<evidence type="ECO:0000256" key="7">
    <source>
        <dbReference type="SAM" id="Phobius"/>
    </source>
</evidence>
<dbReference type="GO" id="GO:0005739">
    <property type="term" value="C:mitochondrion"/>
    <property type="evidence" value="ECO:0007669"/>
    <property type="project" value="InterPro"/>
</dbReference>
<dbReference type="OrthoDB" id="6161911at2759"/>
<name>A0A6G0T8E7_APHGL</name>
<protein>
    <submittedName>
        <fullName evidence="8">Uncharacterized protein</fullName>
    </submittedName>
</protein>
<evidence type="ECO:0000256" key="3">
    <source>
        <dbReference type="ARBA" id="ARBA00022692"/>
    </source>
</evidence>
<comment type="similarity">
    <text evidence="2">Belongs to the SMIM12 family.</text>
</comment>
<dbReference type="AlphaFoldDB" id="A0A6G0T8E7"/>
<dbReference type="Pfam" id="PF15880">
    <property type="entry name" value="NDUFV3"/>
    <property type="match status" value="1"/>
</dbReference>
<dbReference type="Pfam" id="PF15990">
    <property type="entry name" value="UPF0767"/>
    <property type="match status" value="1"/>
</dbReference>
<proteinExistence type="inferred from homology"/>
<accession>A0A6G0T8E7</accession>
<keyword evidence="9" id="KW-1185">Reference proteome</keyword>
<comment type="subcellular location">
    <subcellularLocation>
        <location evidence="1">Membrane</location>
        <topology evidence="1">Single-pass membrane protein</topology>
    </subcellularLocation>
</comment>
<dbReference type="EMBL" id="VYZN01000051">
    <property type="protein sequence ID" value="KAE9527704.1"/>
    <property type="molecule type" value="Genomic_DNA"/>
</dbReference>
<dbReference type="Proteomes" id="UP000475862">
    <property type="component" value="Unassembled WGS sequence"/>
</dbReference>
<feature type="region of interest" description="Disordered" evidence="6">
    <location>
        <begin position="150"/>
        <end position="171"/>
    </location>
</feature>
<gene>
    <name evidence="8" type="ORF">AGLY_012777</name>
</gene>
<evidence type="ECO:0000313" key="9">
    <source>
        <dbReference type="Proteomes" id="UP000475862"/>
    </source>
</evidence>
<dbReference type="InterPro" id="IPR031933">
    <property type="entry name" value="UPF0767"/>
</dbReference>
<dbReference type="GO" id="GO:0045271">
    <property type="term" value="C:respiratory chain complex I"/>
    <property type="evidence" value="ECO:0007669"/>
    <property type="project" value="InterPro"/>
</dbReference>